<comment type="caution">
    <text evidence="3">The sequence shown here is derived from an EMBL/GenBank/DDBJ whole genome shotgun (WGS) entry which is preliminary data.</text>
</comment>
<accession>A0ABS1U6T0</accession>
<name>A0ABS1U6T0_9PROT</name>
<protein>
    <submittedName>
        <fullName evidence="3">Fatty acid desaturase</fullName>
    </submittedName>
</protein>
<evidence type="ECO:0000313" key="3">
    <source>
        <dbReference type="EMBL" id="MBL6079031.1"/>
    </source>
</evidence>
<dbReference type="EMBL" id="JAETWB010000005">
    <property type="protein sequence ID" value="MBL6079031.1"/>
    <property type="molecule type" value="Genomic_DNA"/>
</dbReference>
<dbReference type="RefSeq" id="WP_202832297.1">
    <property type="nucleotide sequence ID" value="NZ_JAETWB010000005.1"/>
</dbReference>
<proteinExistence type="predicted"/>
<dbReference type="InterPro" id="IPR005804">
    <property type="entry name" value="FA_desaturase_dom"/>
</dbReference>
<feature type="transmembrane region" description="Helical" evidence="1">
    <location>
        <begin position="35"/>
        <end position="55"/>
    </location>
</feature>
<evidence type="ECO:0000313" key="4">
    <source>
        <dbReference type="Proteomes" id="UP000660885"/>
    </source>
</evidence>
<evidence type="ECO:0000256" key="1">
    <source>
        <dbReference type="SAM" id="Phobius"/>
    </source>
</evidence>
<organism evidence="3 4">
    <name type="scientific">Belnapia arida</name>
    <dbReference type="NCBI Taxonomy" id="2804533"/>
    <lineage>
        <taxon>Bacteria</taxon>
        <taxon>Pseudomonadati</taxon>
        <taxon>Pseudomonadota</taxon>
        <taxon>Alphaproteobacteria</taxon>
        <taxon>Acetobacterales</taxon>
        <taxon>Roseomonadaceae</taxon>
        <taxon>Belnapia</taxon>
    </lineage>
</organism>
<dbReference type="Proteomes" id="UP000660885">
    <property type="component" value="Unassembled WGS sequence"/>
</dbReference>
<keyword evidence="1" id="KW-0472">Membrane</keyword>
<keyword evidence="1" id="KW-0812">Transmembrane</keyword>
<keyword evidence="1" id="KW-1133">Transmembrane helix</keyword>
<evidence type="ECO:0000259" key="2">
    <source>
        <dbReference type="Pfam" id="PF00487"/>
    </source>
</evidence>
<sequence length="371" mass="40874">MAARIHPLAQPFLTWLTARPAPGEAAVERPGEAFVAIALLWTFGGVALSAAPFLLAEAPLALWLLLPAGLLATSCGLGLFQVVIFHHCSHGTVFRSRARNRQAGRLVSALLLFKRFDDYQHEHMLHHSPKKLLTEEDEFADFVLGLCGLEPGLPKRELWRRVCVSLVSPAFHARFLRRRIGASLFTGDAAHDRVGRIAWTGAFLGAAAGGVLPAFLVAWVLPVTVLLQAATVLRILCEHRFPEPELIAMRNREFVCHATAGVFPGREPPTANATTLQGLVLWAGWWLEMLTVHLFVRLFVLVGDAPCHDFHHRRPATRRWTDYIHARQQDLDAGSPGFPSGYIENWGLFSAIDANLASLAATRPETIGRAP</sequence>
<dbReference type="Pfam" id="PF00487">
    <property type="entry name" value="FA_desaturase"/>
    <property type="match status" value="1"/>
</dbReference>
<feature type="transmembrane region" description="Helical" evidence="1">
    <location>
        <begin position="62"/>
        <end position="85"/>
    </location>
</feature>
<keyword evidence="4" id="KW-1185">Reference proteome</keyword>
<feature type="transmembrane region" description="Helical" evidence="1">
    <location>
        <begin position="279"/>
        <end position="303"/>
    </location>
</feature>
<gene>
    <name evidence="3" type="ORF">JMJ56_13515</name>
</gene>
<feature type="domain" description="Fatty acid desaturase" evidence="2">
    <location>
        <begin position="62"/>
        <end position="295"/>
    </location>
</feature>
<feature type="transmembrane region" description="Helical" evidence="1">
    <location>
        <begin position="197"/>
        <end position="221"/>
    </location>
</feature>
<reference evidence="3 4" key="1">
    <citation type="submission" date="2021-01" db="EMBL/GenBank/DDBJ databases">
        <title>Belnapia mucosa sp. nov. and Belnapia arida sp. nov., isolated from the Tabernas Desert (Almeria, Spain).</title>
        <authorList>
            <person name="Molina-Menor E."/>
            <person name="Vidal-Verdu A."/>
            <person name="Calonge A."/>
            <person name="Satari L."/>
            <person name="Pereto J."/>
            <person name="Porcar M."/>
        </authorList>
    </citation>
    <scope>NUCLEOTIDE SEQUENCE [LARGE SCALE GENOMIC DNA]</scope>
    <source>
        <strain evidence="3 4">T18</strain>
    </source>
</reference>